<sequence>MARQCSHPKRPRNAAWFKEKLMLAEAQEAAFQTEDMDAYDSDCDDLSSAKPVLMVNLSSCDPEVLSKYSKQTHIDDFQDNEIHSDSNIILYSQYLQESQDMVIRDTNSSAPNDLLVLSLVEQMTDHVAHLDKENQINKMVNESLTVELERYKERVAIFKQRFNVDLNKHEKLIDSQMDDFIRNRNAKLAAFQQEIDTLKETLSNNVKEKESLSKTLTRTTSDAITAGAWGFEHTKACFVTEIIPFLKVLKDTFNAFDKTLSDEIELSIDNDQLLKQIMSQEIVHIVVNSVDNLDVKKSCVNECNKCLELETELLKKKDLIEKDDNFRENKNAPAFNQLFELNELKAQLQEKDTVIRKLKDRIKSLSGTDSVENVKNDIDEIETINIELEHSVAKLLLENENLKKEREHLKSIYKYQFDSIRKTHVQSKEHCDSLIAQVNAKSVENSHLNAQLQEKVFAIAALKNELRKLKEKNVVDIVVLKPNATIAPGMFKLDIEPISHRLKNNRDAHEVYIEKTIKNTDTLRGFVERARTQNPSEPLLESSCMFTKHVQELLVYVSQTCPNSPKPSEKLVAVTPMNKDKRVRFAESVTSSSNIAKLTDSLKIKDSNKHLLTSTGVKPTTIASG</sequence>
<evidence type="ECO:0000256" key="1">
    <source>
        <dbReference type="SAM" id="Coils"/>
    </source>
</evidence>
<name>A0ABQ5IPN8_9ASTR</name>
<protein>
    <submittedName>
        <fullName evidence="2">Uncharacterized protein</fullName>
    </submittedName>
</protein>
<gene>
    <name evidence="2" type="ORF">Tco_1112084</name>
</gene>
<reference evidence="2" key="1">
    <citation type="journal article" date="2022" name="Int. J. Mol. Sci.">
        <title>Draft Genome of Tanacetum Coccineum: Genomic Comparison of Closely Related Tanacetum-Family Plants.</title>
        <authorList>
            <person name="Yamashiro T."/>
            <person name="Shiraishi A."/>
            <person name="Nakayama K."/>
            <person name="Satake H."/>
        </authorList>
    </citation>
    <scope>NUCLEOTIDE SEQUENCE</scope>
</reference>
<comment type="caution">
    <text evidence="2">The sequence shown here is derived from an EMBL/GenBank/DDBJ whole genome shotgun (WGS) entry which is preliminary data.</text>
</comment>
<proteinExistence type="predicted"/>
<reference evidence="2" key="2">
    <citation type="submission" date="2022-01" db="EMBL/GenBank/DDBJ databases">
        <authorList>
            <person name="Yamashiro T."/>
            <person name="Shiraishi A."/>
            <person name="Satake H."/>
            <person name="Nakayama K."/>
        </authorList>
    </citation>
    <scope>NUCLEOTIDE SEQUENCE</scope>
</reference>
<keyword evidence="1" id="KW-0175">Coiled coil</keyword>
<feature type="coiled-coil region" evidence="1">
    <location>
        <begin position="141"/>
        <end position="208"/>
    </location>
</feature>
<organism evidence="2 3">
    <name type="scientific">Tanacetum coccineum</name>
    <dbReference type="NCBI Taxonomy" id="301880"/>
    <lineage>
        <taxon>Eukaryota</taxon>
        <taxon>Viridiplantae</taxon>
        <taxon>Streptophyta</taxon>
        <taxon>Embryophyta</taxon>
        <taxon>Tracheophyta</taxon>
        <taxon>Spermatophyta</taxon>
        <taxon>Magnoliopsida</taxon>
        <taxon>eudicotyledons</taxon>
        <taxon>Gunneridae</taxon>
        <taxon>Pentapetalae</taxon>
        <taxon>asterids</taxon>
        <taxon>campanulids</taxon>
        <taxon>Asterales</taxon>
        <taxon>Asteraceae</taxon>
        <taxon>Asteroideae</taxon>
        <taxon>Anthemideae</taxon>
        <taxon>Anthemidinae</taxon>
        <taxon>Tanacetum</taxon>
    </lineage>
</organism>
<keyword evidence="3" id="KW-1185">Reference proteome</keyword>
<dbReference type="Proteomes" id="UP001151760">
    <property type="component" value="Unassembled WGS sequence"/>
</dbReference>
<accession>A0ABQ5IPN8</accession>
<evidence type="ECO:0000313" key="3">
    <source>
        <dbReference type="Proteomes" id="UP001151760"/>
    </source>
</evidence>
<dbReference type="EMBL" id="BQNB010020993">
    <property type="protein sequence ID" value="GJU01746.1"/>
    <property type="molecule type" value="Genomic_DNA"/>
</dbReference>
<evidence type="ECO:0000313" key="2">
    <source>
        <dbReference type="EMBL" id="GJU01746.1"/>
    </source>
</evidence>
<feature type="coiled-coil region" evidence="1">
    <location>
        <begin position="341"/>
        <end position="412"/>
    </location>
</feature>